<dbReference type="SUPFAM" id="SSF52058">
    <property type="entry name" value="L domain-like"/>
    <property type="match status" value="1"/>
</dbReference>
<dbReference type="EMBL" id="BK015361">
    <property type="protein sequence ID" value="DAE03252.1"/>
    <property type="molecule type" value="Genomic_DNA"/>
</dbReference>
<dbReference type="NCBIfam" id="TIGR02167">
    <property type="entry name" value="Liste_lipo_26"/>
    <property type="match status" value="3"/>
</dbReference>
<dbReference type="InterPro" id="IPR053139">
    <property type="entry name" value="Surface_bspA-like"/>
</dbReference>
<dbReference type="InterPro" id="IPR032675">
    <property type="entry name" value="LRR_dom_sf"/>
</dbReference>
<proteinExistence type="predicted"/>
<evidence type="ECO:0000313" key="1">
    <source>
        <dbReference type="EMBL" id="DAE03252.1"/>
    </source>
</evidence>
<organism evidence="1">
    <name type="scientific">Myoviridae sp. ctTYJ16</name>
    <dbReference type="NCBI Taxonomy" id="2825112"/>
    <lineage>
        <taxon>Viruses</taxon>
        <taxon>Duplodnaviria</taxon>
        <taxon>Heunggongvirae</taxon>
        <taxon>Uroviricota</taxon>
        <taxon>Caudoviricetes</taxon>
    </lineage>
</organism>
<evidence type="ECO:0008006" key="2">
    <source>
        <dbReference type="Google" id="ProtNLM"/>
    </source>
</evidence>
<name>A0A8S5PAL2_9CAUD</name>
<dbReference type="Pfam" id="PF03382">
    <property type="entry name" value="DUF285"/>
    <property type="match status" value="2"/>
</dbReference>
<sequence>MNAITDAKDGDTCLCCYTNSFNITEDRAVGVITFPKKVVFENAITEYYRAEIRAADDSVDLWGVIRLSPDNFEFSVDKMDDQSRAYAFYSSEDGITYTLNQPLDVEGSFELVNERTIDFKININIQNTNEYIGAFLVGTNQVFEGLYKYKNGWKTLSLNYPLDEYNVEISKKYYNNGEQEGMLGNTGTLQGVQKLNDFIKKNGTDFVYPKDMSRCFLLYDGERVPLLELNPNTGNVTNMEDLFSGSKSLKSIPVINTQNVTDMSGMFSECAKLSSVPVLDTSNVIDMNRIFSGCSSLTTVPLLNTSNVTNMLAMFERCSSLIEIPTLDTSKVTTMYLMFGGCTSLKQIPLLDTKRCVDMETMFKDCSLLETIPKLETGNVTVMNSMFKGCSSLKQIPLLNTKSCNNMEYMFSECSSITEIPELDTSNVITMWYMFFKCTSLTTVPMLDASKIINVYNMFNNCSSLVTLGGLKNLGMSYPTNWIDNVSQATLNLSDSPLLTHDSLMNVINNLYDIKSKGVKPQTLQLGDTNKAKLTAEEIAIATNKGWNVK</sequence>
<dbReference type="InterPro" id="IPR005046">
    <property type="entry name" value="DUF285"/>
</dbReference>
<accession>A0A8S5PAL2</accession>
<dbReference type="InterPro" id="IPR011889">
    <property type="entry name" value="Liste_lipo_26"/>
</dbReference>
<protein>
    <recommendedName>
        <fullName evidence="2">Surface protein</fullName>
    </recommendedName>
</protein>
<reference evidence="1" key="1">
    <citation type="journal article" date="2021" name="Proc. Natl. Acad. Sci. U.S.A.">
        <title>A Catalog of Tens of Thousands of Viruses from Human Metagenomes Reveals Hidden Associations with Chronic Diseases.</title>
        <authorList>
            <person name="Tisza M.J."/>
            <person name="Buck C.B."/>
        </authorList>
    </citation>
    <scope>NUCLEOTIDE SEQUENCE</scope>
    <source>
        <strain evidence="1">CtTYJ16</strain>
    </source>
</reference>
<dbReference type="Gene3D" id="3.80.10.10">
    <property type="entry name" value="Ribonuclease Inhibitor"/>
    <property type="match status" value="2"/>
</dbReference>
<dbReference type="PANTHER" id="PTHR45661:SF3">
    <property type="entry name" value="IG-LIKE DOMAIN-CONTAINING PROTEIN"/>
    <property type="match status" value="1"/>
</dbReference>
<dbReference type="PANTHER" id="PTHR45661">
    <property type="entry name" value="SURFACE ANTIGEN"/>
    <property type="match status" value="1"/>
</dbReference>